<dbReference type="EMBL" id="UINC01189268">
    <property type="protein sequence ID" value="SVE02884.1"/>
    <property type="molecule type" value="Genomic_DNA"/>
</dbReference>
<dbReference type="AlphaFoldDB" id="A0A383A5B3"/>
<organism evidence="1">
    <name type="scientific">marine metagenome</name>
    <dbReference type="NCBI Taxonomy" id="408172"/>
    <lineage>
        <taxon>unclassified sequences</taxon>
        <taxon>metagenomes</taxon>
        <taxon>ecological metagenomes</taxon>
    </lineage>
</organism>
<reference evidence="1" key="1">
    <citation type="submission" date="2018-05" db="EMBL/GenBank/DDBJ databases">
        <authorList>
            <person name="Lanie J.A."/>
            <person name="Ng W.-L."/>
            <person name="Kazmierczak K.M."/>
            <person name="Andrzejewski T.M."/>
            <person name="Davidsen T.M."/>
            <person name="Wayne K.J."/>
            <person name="Tettelin H."/>
            <person name="Glass J.I."/>
            <person name="Rusch D."/>
            <person name="Podicherti R."/>
            <person name="Tsui H.-C.T."/>
            <person name="Winkler M.E."/>
        </authorList>
    </citation>
    <scope>NUCLEOTIDE SEQUENCE</scope>
</reference>
<accession>A0A383A5B3</accession>
<name>A0A383A5B3_9ZZZZ</name>
<feature type="non-terminal residue" evidence="1">
    <location>
        <position position="88"/>
    </location>
</feature>
<sequence length="88" mass="9600">MHYRLNVTYVCLGMFILAGCQGRQDNNQPAVATTSSISPGLNTVGKMMPADAAPLDQQFYRWLLIEPTTLDANVAIYQAQSGVFAFEG</sequence>
<protein>
    <submittedName>
        <fullName evidence="1">Uncharacterized protein</fullName>
    </submittedName>
</protein>
<dbReference type="PROSITE" id="PS51257">
    <property type="entry name" value="PROKAR_LIPOPROTEIN"/>
    <property type="match status" value="1"/>
</dbReference>
<gene>
    <name evidence="1" type="ORF">METZ01_LOCUS455738</name>
</gene>
<evidence type="ECO:0000313" key="1">
    <source>
        <dbReference type="EMBL" id="SVE02884.1"/>
    </source>
</evidence>
<proteinExistence type="predicted"/>